<evidence type="ECO:0000256" key="4">
    <source>
        <dbReference type="ARBA" id="ARBA00022603"/>
    </source>
</evidence>
<dbReference type="Gene3D" id="3.40.50.150">
    <property type="entry name" value="Vaccinia Virus protein VP39"/>
    <property type="match status" value="1"/>
</dbReference>
<feature type="active site" evidence="7">
    <location>
        <position position="63"/>
    </location>
</feature>
<comment type="caution">
    <text evidence="8">The sequence shown here is derived from an EMBL/GenBank/DDBJ whole genome shotgun (WGS) entry which is preliminary data.</text>
</comment>
<keyword evidence="4 7" id="KW-0489">Methyltransferase</keyword>
<evidence type="ECO:0000256" key="2">
    <source>
        <dbReference type="ARBA" id="ARBA00005369"/>
    </source>
</evidence>
<keyword evidence="5 7" id="KW-0808">Transferase</keyword>
<dbReference type="InterPro" id="IPR000682">
    <property type="entry name" value="PCMT"/>
</dbReference>
<sequence>MFNDYISKRQHMVDTQLLPRGIKDPRVINAMRKIPRHLFLDEALWPEAYEDHPAPIGEKQTISQPYIVALMTEALKLQGTETVLEIGTGSGYQTAILAELAEQVYSVERLPNIAKRARRTLDNLKYSNIVITIGDGTLGWREHGPYDGIIVTAAAPSAPKPLLEQLKAGGRLVIPIGDEFTQDLTVFIREDEQDYSRESYGGCRFVKLIGAHGWGE</sequence>
<dbReference type="FunFam" id="3.40.50.150:FF:000010">
    <property type="entry name" value="Protein-L-isoaspartate O-methyltransferase"/>
    <property type="match status" value="1"/>
</dbReference>
<protein>
    <recommendedName>
        <fullName evidence="7">Protein-L-isoaspartate O-methyltransferase</fullName>
        <ecNumber evidence="7">2.1.1.77</ecNumber>
    </recommendedName>
    <alternativeName>
        <fullName evidence="7">L-isoaspartyl protein carboxyl methyltransferase</fullName>
    </alternativeName>
    <alternativeName>
        <fullName evidence="7">Protein L-isoaspartyl methyltransferase</fullName>
    </alternativeName>
    <alternativeName>
        <fullName evidence="7">Protein-beta-aspartate methyltransferase</fullName>
        <shortName evidence="7">PIMT</shortName>
    </alternativeName>
</protein>
<evidence type="ECO:0000313" key="9">
    <source>
        <dbReference type="Proteomes" id="UP000777265"/>
    </source>
</evidence>
<dbReference type="PANTHER" id="PTHR11579:SF0">
    <property type="entry name" value="PROTEIN-L-ISOASPARTATE(D-ASPARTATE) O-METHYLTRANSFERASE"/>
    <property type="match status" value="1"/>
</dbReference>
<dbReference type="GO" id="GO:0030091">
    <property type="term" value="P:protein repair"/>
    <property type="evidence" value="ECO:0007669"/>
    <property type="project" value="UniProtKB-UniRule"/>
</dbReference>
<dbReference type="GO" id="GO:0005737">
    <property type="term" value="C:cytoplasm"/>
    <property type="evidence" value="ECO:0007669"/>
    <property type="project" value="UniProtKB-SubCell"/>
</dbReference>
<comment type="function">
    <text evidence="7">Catalyzes the methyl esterification of L-isoaspartyl residues in peptides and proteins that result from spontaneous decomposition of normal L-aspartyl and L-asparaginyl residues. It plays a role in the repair and/or degradation of damaged proteins.</text>
</comment>
<evidence type="ECO:0000256" key="6">
    <source>
        <dbReference type="ARBA" id="ARBA00022691"/>
    </source>
</evidence>
<name>A0A971M1Q1_9BACT</name>
<dbReference type="Pfam" id="PF01135">
    <property type="entry name" value="PCMT"/>
    <property type="match status" value="1"/>
</dbReference>
<dbReference type="PROSITE" id="PS01279">
    <property type="entry name" value="PCMT"/>
    <property type="match status" value="1"/>
</dbReference>
<dbReference type="HAMAP" id="MF_00090">
    <property type="entry name" value="PIMT"/>
    <property type="match status" value="1"/>
</dbReference>
<keyword evidence="3 7" id="KW-0963">Cytoplasm</keyword>
<keyword evidence="6 7" id="KW-0949">S-adenosyl-L-methionine</keyword>
<comment type="catalytic activity">
    <reaction evidence="7">
        <text>[protein]-L-isoaspartate + S-adenosyl-L-methionine = [protein]-L-isoaspartate alpha-methyl ester + S-adenosyl-L-homocysteine</text>
        <dbReference type="Rhea" id="RHEA:12705"/>
        <dbReference type="Rhea" id="RHEA-COMP:12143"/>
        <dbReference type="Rhea" id="RHEA-COMP:12144"/>
        <dbReference type="ChEBI" id="CHEBI:57856"/>
        <dbReference type="ChEBI" id="CHEBI:59789"/>
        <dbReference type="ChEBI" id="CHEBI:90596"/>
        <dbReference type="ChEBI" id="CHEBI:90598"/>
        <dbReference type="EC" id="2.1.1.77"/>
    </reaction>
</comment>
<accession>A0A971M1Q1</accession>
<evidence type="ECO:0000313" key="8">
    <source>
        <dbReference type="EMBL" id="NLW33996.1"/>
    </source>
</evidence>
<dbReference type="Proteomes" id="UP000777265">
    <property type="component" value="Unassembled WGS sequence"/>
</dbReference>
<proteinExistence type="inferred from homology"/>
<gene>
    <name evidence="7" type="primary">pcm</name>
    <name evidence="8" type="ORF">GXY80_00740</name>
</gene>
<reference evidence="8" key="2">
    <citation type="submission" date="2020-01" db="EMBL/GenBank/DDBJ databases">
        <authorList>
            <person name="Campanaro S."/>
        </authorList>
    </citation>
    <scope>NUCLEOTIDE SEQUENCE</scope>
    <source>
        <strain evidence="8">AS06rmzACSIP_7</strain>
    </source>
</reference>
<evidence type="ECO:0000256" key="5">
    <source>
        <dbReference type="ARBA" id="ARBA00022679"/>
    </source>
</evidence>
<dbReference type="NCBIfam" id="TIGR00080">
    <property type="entry name" value="pimt"/>
    <property type="match status" value="1"/>
</dbReference>
<dbReference type="NCBIfam" id="NF001453">
    <property type="entry name" value="PRK00312.1"/>
    <property type="match status" value="1"/>
</dbReference>
<dbReference type="EMBL" id="JAAYEE010000016">
    <property type="protein sequence ID" value="NLW33996.1"/>
    <property type="molecule type" value="Genomic_DNA"/>
</dbReference>
<dbReference type="PANTHER" id="PTHR11579">
    <property type="entry name" value="PROTEIN-L-ISOASPARTATE O-METHYLTRANSFERASE"/>
    <property type="match status" value="1"/>
</dbReference>
<dbReference type="EC" id="2.1.1.77" evidence="7"/>
<comment type="similarity">
    <text evidence="2 7">Belongs to the methyltransferase superfamily. L-isoaspartyl/D-aspartyl protein methyltransferase family.</text>
</comment>
<dbReference type="SUPFAM" id="SSF53335">
    <property type="entry name" value="S-adenosyl-L-methionine-dependent methyltransferases"/>
    <property type="match status" value="1"/>
</dbReference>
<evidence type="ECO:0000256" key="3">
    <source>
        <dbReference type="ARBA" id="ARBA00022490"/>
    </source>
</evidence>
<evidence type="ECO:0000256" key="7">
    <source>
        <dbReference type="HAMAP-Rule" id="MF_00090"/>
    </source>
</evidence>
<organism evidence="8 9">
    <name type="scientific">Syntrophorhabdus aromaticivorans</name>
    <dbReference type="NCBI Taxonomy" id="328301"/>
    <lineage>
        <taxon>Bacteria</taxon>
        <taxon>Pseudomonadati</taxon>
        <taxon>Thermodesulfobacteriota</taxon>
        <taxon>Syntrophorhabdia</taxon>
        <taxon>Syntrophorhabdales</taxon>
        <taxon>Syntrophorhabdaceae</taxon>
        <taxon>Syntrophorhabdus</taxon>
    </lineage>
</organism>
<comment type="subcellular location">
    <subcellularLocation>
        <location evidence="1 7">Cytoplasm</location>
    </subcellularLocation>
</comment>
<reference evidence="8" key="1">
    <citation type="journal article" date="2020" name="Biotechnol. Biofuels">
        <title>New insights from the biogas microbiome by comprehensive genome-resolved metagenomics of nearly 1600 species originating from multiple anaerobic digesters.</title>
        <authorList>
            <person name="Campanaro S."/>
            <person name="Treu L."/>
            <person name="Rodriguez-R L.M."/>
            <person name="Kovalovszki A."/>
            <person name="Ziels R.M."/>
            <person name="Maus I."/>
            <person name="Zhu X."/>
            <person name="Kougias P.G."/>
            <person name="Basile A."/>
            <person name="Luo G."/>
            <person name="Schluter A."/>
            <person name="Konstantinidis K.T."/>
            <person name="Angelidaki I."/>
        </authorList>
    </citation>
    <scope>NUCLEOTIDE SEQUENCE</scope>
    <source>
        <strain evidence="8">AS06rmzACSIP_7</strain>
    </source>
</reference>
<dbReference type="AlphaFoldDB" id="A0A971M1Q1"/>
<dbReference type="GO" id="GO:0032259">
    <property type="term" value="P:methylation"/>
    <property type="evidence" value="ECO:0007669"/>
    <property type="project" value="UniProtKB-KW"/>
</dbReference>
<evidence type="ECO:0000256" key="1">
    <source>
        <dbReference type="ARBA" id="ARBA00004496"/>
    </source>
</evidence>
<dbReference type="GO" id="GO:0004719">
    <property type="term" value="F:protein-L-isoaspartate (D-aspartate) O-methyltransferase activity"/>
    <property type="evidence" value="ECO:0007669"/>
    <property type="project" value="UniProtKB-UniRule"/>
</dbReference>
<dbReference type="InterPro" id="IPR029063">
    <property type="entry name" value="SAM-dependent_MTases_sf"/>
</dbReference>
<dbReference type="CDD" id="cd02440">
    <property type="entry name" value="AdoMet_MTases"/>
    <property type="match status" value="1"/>
</dbReference>